<dbReference type="EMBL" id="LUCM01005767">
    <property type="protein sequence ID" value="KAA0192296.1"/>
    <property type="molecule type" value="Genomic_DNA"/>
</dbReference>
<dbReference type="SUPFAM" id="SSF50156">
    <property type="entry name" value="PDZ domain-like"/>
    <property type="match status" value="1"/>
</dbReference>
<feature type="domain" description="Cyclic nucleotide-binding" evidence="4">
    <location>
        <begin position="242"/>
        <end position="307"/>
    </location>
</feature>
<dbReference type="PANTHER" id="PTHR23113">
    <property type="entry name" value="GUANINE NUCLEOTIDE EXCHANGE FACTOR"/>
    <property type="match status" value="1"/>
</dbReference>
<dbReference type="GO" id="GO:0005085">
    <property type="term" value="F:guanyl-nucleotide exchange factor activity"/>
    <property type="evidence" value="ECO:0007669"/>
    <property type="project" value="UniProtKB-KW"/>
</dbReference>
<dbReference type="SUPFAM" id="SSF48366">
    <property type="entry name" value="Ras GEF"/>
    <property type="match status" value="1"/>
</dbReference>
<dbReference type="InterPro" id="IPR023578">
    <property type="entry name" value="Ras_GEF_dom_sf"/>
</dbReference>
<keyword evidence="3" id="KW-1133">Transmembrane helix</keyword>
<evidence type="ECO:0000259" key="4">
    <source>
        <dbReference type="PROSITE" id="PS50042"/>
    </source>
</evidence>
<dbReference type="CDD" id="cd06224">
    <property type="entry name" value="REM"/>
    <property type="match status" value="1"/>
</dbReference>
<dbReference type="Proteomes" id="UP000728185">
    <property type="component" value="Unassembled WGS sequence"/>
</dbReference>
<keyword evidence="3" id="KW-0472">Membrane</keyword>
<protein>
    <submittedName>
        <fullName evidence="6">PDZ domain-containing guanine nucleotide exchange factor I isoform 2 protein</fullName>
    </submittedName>
</protein>
<dbReference type="OrthoDB" id="21144at2759"/>
<dbReference type="SMART" id="SM00100">
    <property type="entry name" value="cNMP"/>
    <property type="match status" value="1"/>
</dbReference>
<dbReference type="InterPro" id="IPR036034">
    <property type="entry name" value="PDZ_sf"/>
</dbReference>
<gene>
    <name evidence="6" type="ORF">FBUS_03400</name>
</gene>
<organism evidence="6 7">
    <name type="scientific">Fasciolopsis buskii</name>
    <dbReference type="NCBI Taxonomy" id="27845"/>
    <lineage>
        <taxon>Eukaryota</taxon>
        <taxon>Metazoa</taxon>
        <taxon>Spiralia</taxon>
        <taxon>Lophotrochozoa</taxon>
        <taxon>Platyhelminthes</taxon>
        <taxon>Trematoda</taxon>
        <taxon>Digenea</taxon>
        <taxon>Plagiorchiida</taxon>
        <taxon>Echinostomata</taxon>
        <taxon>Echinostomatoidea</taxon>
        <taxon>Fasciolidae</taxon>
        <taxon>Fasciolopsis</taxon>
    </lineage>
</organism>
<dbReference type="PANTHER" id="PTHR23113:SF249">
    <property type="entry name" value="RAP GUANINE NUCLEOTIDE EXCHANGE FACTOR 6"/>
    <property type="match status" value="1"/>
</dbReference>
<keyword evidence="1" id="KW-0344">Guanine-nucleotide releasing factor</keyword>
<dbReference type="PROSITE" id="PS50042">
    <property type="entry name" value="CNMP_BINDING_3"/>
    <property type="match status" value="1"/>
</dbReference>
<dbReference type="InterPro" id="IPR000595">
    <property type="entry name" value="cNMP-bd_dom"/>
</dbReference>
<dbReference type="CDD" id="cd00038">
    <property type="entry name" value="CAP_ED"/>
    <property type="match status" value="1"/>
</dbReference>
<dbReference type="AlphaFoldDB" id="A0A8E0VLC8"/>
<feature type="domain" description="N-terminal Ras-GEF" evidence="5">
    <location>
        <begin position="457"/>
        <end position="571"/>
    </location>
</feature>
<feature type="compositionally biased region" description="Gly residues" evidence="2">
    <location>
        <begin position="88"/>
        <end position="99"/>
    </location>
</feature>
<dbReference type="InterPro" id="IPR014710">
    <property type="entry name" value="RmlC-like_jellyroll"/>
</dbReference>
<sequence length="746" mass="79945">MLLILAGCHSDFLQLSFGSSCSEAVISTSGLNAPVISYQNSGTAASPSAKIHTHPSPYGPSTSIRSKSSSLQKQQNQSSETSSLSSSGCGGLADSGRGGSLSLAPSTNGGGTGSTASSTASGGRRDPSTTSGLTWSKTGVTGNDSSLLDSDEEDDEEEEEEDDFESSSHESFRDAFWESILKEPGDRTEEDIQTLMDNVQQLPETQSKPYAVDQLQFNDITESVIVVVVVVVVVFVVVVVVAFSNLTKATCRALCSVMLVAVVHEAGQVVLTEDEKLDTWSVVLNGTVEVIEPDGTIRELTRGDAFGVRLDRPDRVLHRGTMRTVTEDCQFVWVPQTDYCQIMSREGEAEIPEMEEGGRVVLVYETVDPNVGTGGADRIAVSSSASGVAAAPSRSLALPKTAGSIDKLSRVVTKVSSFASSSRQTAHPHSPSSFVSGLIARALSSITILFTLFHLPSSSSYDQGTPEKLIEHLIADLSNLDITYPEDFLLTYRTFLDSPRPIVDRLLSWHLHSPKLRARVNRIILLWVHNHFNDFEDSVEMMRFVEKFDEILAKDGTAGERRLFQLACSTKARVRQVEFDLPPVSASSSPASTKLPFTLIGGQDGWGIFINQVDSRFLTLLGSNGYLSSSSIPCNNQSQLSLISGSLSSMNISSRSHLRRADQLLTVNGRSVEHMSPHEVIQLIQSSRVVSGATTATTDSSVSTDEQGSAVNISSGAGSSLASVDGSSTAGACTIRLLVVFNPVRE</sequence>
<feature type="compositionally biased region" description="Polar residues" evidence="2">
    <location>
        <begin position="128"/>
        <end position="143"/>
    </location>
</feature>
<dbReference type="SMART" id="SM00229">
    <property type="entry name" value="RasGEFN"/>
    <property type="match status" value="1"/>
</dbReference>
<dbReference type="CDD" id="cd00136">
    <property type="entry name" value="PDZ_canonical"/>
    <property type="match status" value="1"/>
</dbReference>
<dbReference type="InterPro" id="IPR018490">
    <property type="entry name" value="cNMP-bd_dom_sf"/>
</dbReference>
<dbReference type="GO" id="GO:0007265">
    <property type="term" value="P:Ras protein signal transduction"/>
    <property type="evidence" value="ECO:0007669"/>
    <property type="project" value="TreeGrafter"/>
</dbReference>
<dbReference type="Gene3D" id="2.60.120.10">
    <property type="entry name" value="Jelly Rolls"/>
    <property type="match status" value="1"/>
</dbReference>
<evidence type="ECO:0000256" key="2">
    <source>
        <dbReference type="SAM" id="MobiDB-lite"/>
    </source>
</evidence>
<evidence type="ECO:0000313" key="7">
    <source>
        <dbReference type="Proteomes" id="UP000728185"/>
    </source>
</evidence>
<evidence type="ECO:0000313" key="6">
    <source>
        <dbReference type="EMBL" id="KAA0192296.1"/>
    </source>
</evidence>
<name>A0A8E0VLC8_9TREM</name>
<feature type="compositionally biased region" description="Low complexity" evidence="2">
    <location>
        <begin position="61"/>
        <end position="87"/>
    </location>
</feature>
<comment type="caution">
    <text evidence="6">The sequence shown here is derived from an EMBL/GenBank/DDBJ whole genome shotgun (WGS) entry which is preliminary data.</text>
</comment>
<keyword evidence="3" id="KW-0812">Transmembrane</keyword>
<dbReference type="Gene3D" id="1.20.870.10">
    <property type="entry name" value="Son of sevenless (SoS) protein Chain: S domain 1"/>
    <property type="match status" value="1"/>
</dbReference>
<evidence type="ECO:0000259" key="5">
    <source>
        <dbReference type="PROSITE" id="PS50212"/>
    </source>
</evidence>
<feature type="region of interest" description="Disordered" evidence="2">
    <location>
        <begin position="42"/>
        <end position="171"/>
    </location>
</feature>
<reference evidence="6" key="1">
    <citation type="submission" date="2019-05" db="EMBL/GenBank/DDBJ databases">
        <title>Annotation for the trematode Fasciolopsis buski.</title>
        <authorList>
            <person name="Choi Y.-J."/>
        </authorList>
    </citation>
    <scope>NUCLEOTIDE SEQUENCE</scope>
    <source>
        <strain evidence="6">HT</strain>
        <tissue evidence="6">Whole worm</tissue>
    </source>
</reference>
<accession>A0A8E0VLC8</accession>
<dbReference type="GO" id="GO:0016324">
    <property type="term" value="C:apical plasma membrane"/>
    <property type="evidence" value="ECO:0007669"/>
    <property type="project" value="TreeGrafter"/>
</dbReference>
<dbReference type="PROSITE" id="PS50212">
    <property type="entry name" value="RASGEF_NTER"/>
    <property type="match status" value="1"/>
</dbReference>
<keyword evidence="7" id="KW-1185">Reference proteome</keyword>
<dbReference type="InterPro" id="IPR008937">
    <property type="entry name" value="Ras-like_GEF"/>
</dbReference>
<dbReference type="SUPFAM" id="SSF51206">
    <property type="entry name" value="cAMP-binding domain-like"/>
    <property type="match status" value="1"/>
</dbReference>
<feature type="compositionally biased region" description="Acidic residues" evidence="2">
    <location>
        <begin position="149"/>
        <end position="165"/>
    </location>
</feature>
<evidence type="ECO:0000256" key="1">
    <source>
        <dbReference type="PROSITE-ProRule" id="PRU00135"/>
    </source>
</evidence>
<evidence type="ECO:0000256" key="3">
    <source>
        <dbReference type="SAM" id="Phobius"/>
    </source>
</evidence>
<feature type="transmembrane region" description="Helical" evidence="3">
    <location>
        <begin position="224"/>
        <end position="243"/>
    </location>
</feature>
<dbReference type="Pfam" id="PF00618">
    <property type="entry name" value="RasGEF_N"/>
    <property type="match status" value="1"/>
</dbReference>
<dbReference type="InterPro" id="IPR000651">
    <property type="entry name" value="Ras-like_Gua-exchang_fac_N"/>
</dbReference>
<proteinExistence type="predicted"/>
<dbReference type="Gene3D" id="2.30.42.10">
    <property type="match status" value="1"/>
</dbReference>